<proteinExistence type="predicted"/>
<sequence length="404" mass="44746">MPAMFGFLRKSVPVEKKEGISSPSDWLLSLFGAMPAAAGVSVTPQTAMRCTPVRAAVQTIAESIGQLPFHVYRRGPDRSKERDSEHPVAKLLNGEANEWTASSDFQEQLTRDALLWGNGYGFINRIEGRPQELLRLQPDTVSVDADETTGEPRYKITSGFDVGRQIARRDILHIKAPSLNGIVGDSPVVQAKEAIASILAMEEHCARLFGNGARPSGVIEMPNNLSEEGLKRMRTGWEAVHGGAHKSGKTALLWDGAKFVPLTFSSVDAQFLELRRFAIDEIARVFRVPPHMLFEMGRATWGNAEEMGATFVTYTLQRWLRAWQGEVRLKLFAEDERDTFFAEFLVDDLLRADISARAVAYSSLISSRVLNPNEVRAMENRPPYEGGEAFANPNITTTVAEPAQ</sequence>
<comment type="caution">
    <text evidence="1">The sequence shown here is derived from an EMBL/GenBank/DDBJ whole genome shotgun (WGS) entry which is preliminary data.</text>
</comment>
<protein>
    <recommendedName>
        <fullName evidence="2">HK97 family phage portal protein</fullName>
    </recommendedName>
</protein>
<dbReference type="Pfam" id="PF04860">
    <property type="entry name" value="Phage_portal"/>
    <property type="match status" value="1"/>
</dbReference>
<evidence type="ECO:0008006" key="2">
    <source>
        <dbReference type="Google" id="ProtNLM"/>
    </source>
</evidence>
<gene>
    <name evidence="1" type="ORF">LCGC14_0187990</name>
</gene>
<organism evidence="1">
    <name type="scientific">marine sediment metagenome</name>
    <dbReference type="NCBI Taxonomy" id="412755"/>
    <lineage>
        <taxon>unclassified sequences</taxon>
        <taxon>metagenomes</taxon>
        <taxon>ecological metagenomes</taxon>
    </lineage>
</organism>
<name>A0A0F9V438_9ZZZZ</name>
<dbReference type="InterPro" id="IPR006427">
    <property type="entry name" value="Portal_HK97"/>
</dbReference>
<dbReference type="NCBIfam" id="TIGR01537">
    <property type="entry name" value="portal_HK97"/>
    <property type="match status" value="1"/>
</dbReference>
<evidence type="ECO:0000313" key="1">
    <source>
        <dbReference type="EMBL" id="KKN94452.1"/>
    </source>
</evidence>
<dbReference type="Gene3D" id="3.30.1120.70">
    <property type="match status" value="1"/>
</dbReference>
<dbReference type="AlphaFoldDB" id="A0A0F9V438"/>
<dbReference type="Gene3D" id="1.20.1270.210">
    <property type="match status" value="1"/>
</dbReference>
<dbReference type="InterPro" id="IPR006944">
    <property type="entry name" value="Phage/GTA_portal"/>
</dbReference>
<accession>A0A0F9V438</accession>
<dbReference type="EMBL" id="LAZR01000078">
    <property type="protein sequence ID" value="KKN94452.1"/>
    <property type="molecule type" value="Genomic_DNA"/>
</dbReference>
<dbReference type="Gene3D" id="3.40.140.120">
    <property type="match status" value="1"/>
</dbReference>
<reference evidence="1" key="1">
    <citation type="journal article" date="2015" name="Nature">
        <title>Complex archaea that bridge the gap between prokaryotes and eukaryotes.</title>
        <authorList>
            <person name="Spang A."/>
            <person name="Saw J.H."/>
            <person name="Jorgensen S.L."/>
            <person name="Zaremba-Niedzwiedzka K."/>
            <person name="Martijn J."/>
            <person name="Lind A.E."/>
            <person name="van Eijk R."/>
            <person name="Schleper C."/>
            <person name="Guy L."/>
            <person name="Ettema T.J."/>
        </authorList>
    </citation>
    <scope>NUCLEOTIDE SEQUENCE</scope>
</reference>